<name>D8M244_BLAHO</name>
<dbReference type="EMBL" id="FN668647">
    <property type="protein sequence ID" value="CBK22133.2"/>
    <property type="molecule type" value="Genomic_DNA"/>
</dbReference>
<dbReference type="Proteomes" id="UP000008312">
    <property type="component" value="Unassembled WGS sequence"/>
</dbReference>
<reference evidence="1" key="1">
    <citation type="submission" date="2010-02" db="EMBL/GenBank/DDBJ databases">
        <title>Sequencing and annotation of the Blastocystis hominis genome.</title>
        <authorList>
            <person name="Wincker P."/>
        </authorList>
    </citation>
    <scope>NUCLEOTIDE SEQUENCE</scope>
    <source>
        <strain evidence="1">Singapore isolate B</strain>
    </source>
</reference>
<evidence type="ECO:0000313" key="2">
    <source>
        <dbReference type="Proteomes" id="UP000008312"/>
    </source>
</evidence>
<evidence type="ECO:0000313" key="1">
    <source>
        <dbReference type="EMBL" id="CBK22133.2"/>
    </source>
</evidence>
<protein>
    <submittedName>
        <fullName evidence="1">Uncharacterized protein</fullName>
    </submittedName>
</protein>
<keyword evidence="2" id="KW-1185">Reference proteome</keyword>
<sequence length="157" mass="17368">MFQPSSYLKRIAAPLSALLSKATSVGVHIRTQPSFADSAAKTHERGTGDVVTQQSVEKMLPKLKELMGDRGNLMFLAGDSEEFDSLMEREFPGRVLRVQKLELQNVGRNPSESALMRAVMELHLLSLCNHLVVTPNSRFSTVAVGLNTNCRSVEYFS</sequence>
<accession>D8M244</accession>
<dbReference type="OrthoDB" id="6435034at2759"/>
<dbReference type="AlphaFoldDB" id="D8M244"/>
<proteinExistence type="predicted"/>
<gene>
    <name evidence="1" type="ORF">GSBLH_T00002197001</name>
</gene>
<dbReference type="RefSeq" id="XP_012896181.1">
    <property type="nucleotide sequence ID" value="XM_013040727.1"/>
</dbReference>
<dbReference type="GeneID" id="24919396"/>
<dbReference type="Gene3D" id="3.40.50.11350">
    <property type="match status" value="1"/>
</dbReference>
<organism evidence="1">
    <name type="scientific">Blastocystis hominis</name>
    <dbReference type="NCBI Taxonomy" id="12968"/>
    <lineage>
        <taxon>Eukaryota</taxon>
        <taxon>Sar</taxon>
        <taxon>Stramenopiles</taxon>
        <taxon>Bigyra</taxon>
        <taxon>Opalozoa</taxon>
        <taxon>Opalinata</taxon>
        <taxon>Blastocystidae</taxon>
        <taxon>Blastocystis</taxon>
    </lineage>
</organism>
<dbReference type="InParanoid" id="D8M244"/>